<reference evidence="1 2" key="1">
    <citation type="journal article" date="2012" name="BMC Genomics">
        <title>Comparative genomics of Brachyspira pilosicoli strains: genome rearrangements, reductions and correlation of genetic compliment with phenotypic diversity.</title>
        <authorList>
            <person name="Mappley L.J."/>
            <person name="Black M.L."/>
            <person name="Abuoun M."/>
            <person name="Darby A.C."/>
            <person name="Woodward M.J."/>
            <person name="Parkhill J."/>
            <person name="Turner A.K."/>
            <person name="Bellgard M.I."/>
            <person name="La T."/>
            <person name="Phillips N.D."/>
            <person name="La Ragione R.M."/>
            <person name="Hampson D.J."/>
        </authorList>
    </citation>
    <scope>NUCLEOTIDE SEQUENCE [LARGE SCALE GENOMIC DNA]</scope>
    <source>
        <strain evidence="1">WesB</strain>
    </source>
</reference>
<protein>
    <submittedName>
        <fullName evidence="1">Unclassified</fullName>
    </submittedName>
</protein>
<accession>K0JN36</accession>
<dbReference type="KEGG" id="bpw:WESB_2554"/>
<dbReference type="RefSeq" id="WP_014934067.1">
    <property type="nucleotide sequence ID" value="NC_018604.1"/>
</dbReference>
<dbReference type="PATRIC" id="fig|1161918.5.peg.2114"/>
<evidence type="ECO:0000313" key="1">
    <source>
        <dbReference type="EMBL" id="CCG58016.1"/>
    </source>
</evidence>
<dbReference type="HOGENOM" id="CLU_2286083_0_0_12"/>
<gene>
    <name evidence="1" type="ORF">WESB_2554</name>
</gene>
<dbReference type="AlphaFoldDB" id="K0JN36"/>
<dbReference type="Proteomes" id="UP000003759">
    <property type="component" value="Chromosome"/>
</dbReference>
<name>K0JN36_BRAPL</name>
<proteinExistence type="predicted"/>
<organism evidence="1 2">
    <name type="scientific">Brachyspira pilosicoli WesB</name>
    <dbReference type="NCBI Taxonomy" id="1161918"/>
    <lineage>
        <taxon>Bacteria</taxon>
        <taxon>Pseudomonadati</taxon>
        <taxon>Spirochaetota</taxon>
        <taxon>Spirochaetia</taxon>
        <taxon>Brachyspirales</taxon>
        <taxon>Brachyspiraceae</taxon>
        <taxon>Brachyspira</taxon>
    </lineage>
</organism>
<evidence type="ECO:0000313" key="2">
    <source>
        <dbReference type="Proteomes" id="UP000003759"/>
    </source>
</evidence>
<sequence>MEKKRKKTGGRQKGTPNKVSKKIANNLIKEYFFEETNLKTGETERFNALIKELENLALHSTKEIVKIKAIDIIFKSLGIYNNNKIEINSEDSKINIRIIDN</sequence>
<dbReference type="EMBL" id="HE793032">
    <property type="protein sequence ID" value="CCG58016.1"/>
    <property type="molecule type" value="Genomic_DNA"/>
</dbReference>